<dbReference type="OMA" id="SWKPAYL"/>
<dbReference type="InterPro" id="IPR011993">
    <property type="entry name" value="PH-like_dom_sf"/>
</dbReference>
<dbReference type="InterPro" id="IPR001849">
    <property type="entry name" value="PH_domain"/>
</dbReference>
<proteinExistence type="predicted"/>
<organism evidence="4">
    <name type="scientific">Schizophyllum commune (strain H4-8 / FGSC 9210)</name>
    <name type="common">Split gill fungus</name>
    <dbReference type="NCBI Taxonomy" id="578458"/>
    <lineage>
        <taxon>Eukaryota</taxon>
        <taxon>Fungi</taxon>
        <taxon>Dikarya</taxon>
        <taxon>Basidiomycota</taxon>
        <taxon>Agaricomycotina</taxon>
        <taxon>Agaricomycetes</taxon>
        <taxon>Agaricomycetidae</taxon>
        <taxon>Agaricales</taxon>
        <taxon>Schizophyllaceae</taxon>
        <taxon>Schizophyllum</taxon>
    </lineage>
</organism>
<feature type="compositionally biased region" description="Low complexity" evidence="1">
    <location>
        <begin position="15"/>
        <end position="41"/>
    </location>
</feature>
<dbReference type="HOGENOM" id="CLU_029637_0_0_1"/>
<feature type="compositionally biased region" description="Basic and acidic residues" evidence="1">
    <location>
        <begin position="1"/>
        <end position="10"/>
    </location>
</feature>
<dbReference type="Gene3D" id="2.30.29.30">
    <property type="entry name" value="Pleckstrin-homology domain (PH domain)/Phosphotyrosine-binding domain (PTB)"/>
    <property type="match status" value="2"/>
</dbReference>
<evidence type="ECO:0000313" key="4">
    <source>
        <dbReference type="Proteomes" id="UP000007431"/>
    </source>
</evidence>
<name>D8Q3V5_SCHCM</name>
<dbReference type="InterPro" id="IPR051707">
    <property type="entry name" value="PI-Interact_SigTrans_Reg"/>
</dbReference>
<dbReference type="Pfam" id="PF00169">
    <property type="entry name" value="PH"/>
    <property type="match status" value="2"/>
</dbReference>
<feature type="compositionally biased region" description="Low complexity" evidence="1">
    <location>
        <begin position="282"/>
        <end position="291"/>
    </location>
</feature>
<dbReference type="OrthoDB" id="2157866at2759"/>
<reference evidence="3 4" key="1">
    <citation type="journal article" date="2010" name="Nat. Biotechnol.">
        <title>Genome sequence of the model mushroom Schizophyllum commune.</title>
        <authorList>
            <person name="Ohm R.A."/>
            <person name="de Jong J.F."/>
            <person name="Lugones L.G."/>
            <person name="Aerts A."/>
            <person name="Kothe E."/>
            <person name="Stajich J.E."/>
            <person name="de Vries R.P."/>
            <person name="Record E."/>
            <person name="Levasseur A."/>
            <person name="Baker S.E."/>
            <person name="Bartholomew K.A."/>
            <person name="Coutinho P.M."/>
            <person name="Erdmann S."/>
            <person name="Fowler T.J."/>
            <person name="Gathman A.C."/>
            <person name="Lombard V."/>
            <person name="Henrissat B."/>
            <person name="Knabe N."/>
            <person name="Kuees U."/>
            <person name="Lilly W.W."/>
            <person name="Lindquist E."/>
            <person name="Lucas S."/>
            <person name="Magnuson J.K."/>
            <person name="Piumi F."/>
            <person name="Raudaskoski M."/>
            <person name="Salamov A."/>
            <person name="Schmutz J."/>
            <person name="Schwarze F.W.M.R."/>
            <person name="vanKuyk P.A."/>
            <person name="Horton J.S."/>
            <person name="Grigoriev I.V."/>
            <person name="Woesten H.A.B."/>
        </authorList>
    </citation>
    <scope>NUCLEOTIDE SEQUENCE [LARGE SCALE GENOMIC DNA]</scope>
    <source>
        <strain evidence="4">H4-8 / FGSC 9210</strain>
    </source>
</reference>
<feature type="compositionally biased region" description="Low complexity" evidence="1">
    <location>
        <begin position="322"/>
        <end position="335"/>
    </location>
</feature>
<protein>
    <recommendedName>
        <fullName evidence="2">PH domain-containing protein</fullName>
    </recommendedName>
</protein>
<dbReference type="FunFam" id="2.30.29.30:FF:000286">
    <property type="entry name" value="PH-protein kinase domain containing protein"/>
    <property type="match status" value="1"/>
</dbReference>
<feature type="compositionally biased region" description="Polar residues" evidence="1">
    <location>
        <begin position="101"/>
        <end position="110"/>
    </location>
</feature>
<feature type="region of interest" description="Disordered" evidence="1">
    <location>
        <begin position="1"/>
        <end position="169"/>
    </location>
</feature>
<feature type="region of interest" description="Disordered" evidence="1">
    <location>
        <begin position="477"/>
        <end position="536"/>
    </location>
</feature>
<feature type="compositionally biased region" description="Acidic residues" evidence="1">
    <location>
        <begin position="141"/>
        <end position="150"/>
    </location>
</feature>
<evidence type="ECO:0000256" key="1">
    <source>
        <dbReference type="SAM" id="MobiDB-lite"/>
    </source>
</evidence>
<dbReference type="KEGG" id="scm:SCHCO_02579730"/>
<dbReference type="Proteomes" id="UP000007431">
    <property type="component" value="Unassembled WGS sequence"/>
</dbReference>
<dbReference type="VEuPathDB" id="FungiDB:SCHCODRAFT_02579730"/>
<feature type="compositionally biased region" description="Low complexity" evidence="1">
    <location>
        <begin position="483"/>
        <end position="506"/>
    </location>
</feature>
<feature type="domain" description="PH" evidence="2">
    <location>
        <begin position="351"/>
        <end position="468"/>
    </location>
</feature>
<dbReference type="SMART" id="SM00233">
    <property type="entry name" value="PH"/>
    <property type="match status" value="2"/>
</dbReference>
<dbReference type="SUPFAM" id="SSF50729">
    <property type="entry name" value="PH domain-like"/>
    <property type="match status" value="2"/>
</dbReference>
<dbReference type="PANTHER" id="PTHR14336">
    <property type="entry name" value="TANDEM PH DOMAIN CONTAINING PROTEIN"/>
    <property type="match status" value="1"/>
</dbReference>
<feature type="compositionally biased region" description="Pro residues" evidence="1">
    <location>
        <begin position="292"/>
        <end position="303"/>
    </location>
</feature>
<evidence type="ECO:0000313" key="3">
    <source>
        <dbReference type="EMBL" id="EFI97119.1"/>
    </source>
</evidence>
<accession>D8Q3V5</accession>
<sequence>MWRTDLDHVQRGAFSPSTAPTTTTTSTASGMSTATAASSIPAAPPSPQEIQRKLSVHSVAKSKSQTGVSPQPPAQQLQQPPQPQPVAVPAPSPSPAPLSVSGTESDSDSFLSPDVYAPAGSQFVPQQPLSAIAERRSIGGEDSEDEDDAEGAGGWRTASEASVPRGPLGEGTTILKAGYLWKKGERRKTWKKRWFVLRPAHIAYYKSSAEYQLLRLLELGDVHSCTKVSLKRHENTFGLVSPVRTYYLQAATSKEVDEWVAAVEDARKALVQSGELGAATPPIAIPGATAPRPVPVTPSPPFHQPAMTSSDSEDASPRRTYSMSSQTPPTLSTSPGKASGVTASGAKEAGKTILSGYLMKCTSKRRAWRKRWFVLTPEKLVYTGSHMDSKPHRQFPFTEILDALEFDMPPKHKDPAHATSPPPQEAIPEESADAYTFKIVTTRRTLLLCAPTEEDEIKWLGAIRALIARRTESGVVPGRTAKGAEGAPSAPQPAGAAAGTPGTSSGMRGKIRRLSQSGSGAPLPAGEDAAAKEKQS</sequence>
<feature type="region of interest" description="Disordered" evidence="1">
    <location>
        <begin position="282"/>
        <end position="345"/>
    </location>
</feature>
<dbReference type="PROSITE" id="PS50003">
    <property type="entry name" value="PH_DOMAIN"/>
    <property type="match status" value="2"/>
</dbReference>
<dbReference type="eggNOG" id="ENOG502QPZK">
    <property type="taxonomic scope" value="Eukaryota"/>
</dbReference>
<feature type="domain" description="PH" evidence="2">
    <location>
        <begin position="173"/>
        <end position="268"/>
    </location>
</feature>
<keyword evidence="4" id="KW-1185">Reference proteome</keyword>
<dbReference type="GeneID" id="9592679"/>
<dbReference type="InParanoid" id="D8Q3V5"/>
<feature type="region of interest" description="Disordered" evidence="1">
    <location>
        <begin position="409"/>
        <end position="431"/>
    </location>
</feature>
<dbReference type="AlphaFoldDB" id="D8Q3V5"/>
<dbReference type="RefSeq" id="XP_003032022.1">
    <property type="nucleotide sequence ID" value="XM_003031976.1"/>
</dbReference>
<dbReference type="EMBL" id="GL377306">
    <property type="protein sequence ID" value="EFI97119.1"/>
    <property type="molecule type" value="Genomic_DNA"/>
</dbReference>
<dbReference type="STRING" id="578458.D8Q3V5"/>
<gene>
    <name evidence="3" type="ORF">SCHCODRAFT_257055</name>
</gene>
<evidence type="ECO:0000259" key="2">
    <source>
        <dbReference type="PROSITE" id="PS50003"/>
    </source>
</evidence>
<feature type="compositionally biased region" description="Pro residues" evidence="1">
    <location>
        <begin position="80"/>
        <end position="96"/>
    </location>
</feature>